<name>A0ACB7ZR87_9AGAM</name>
<dbReference type="EMBL" id="MU268814">
    <property type="protein sequence ID" value="KAH7903684.1"/>
    <property type="molecule type" value="Genomic_DNA"/>
</dbReference>
<evidence type="ECO:0000313" key="1">
    <source>
        <dbReference type="EMBL" id="KAH7903684.1"/>
    </source>
</evidence>
<gene>
    <name evidence="1" type="ORF">BJ138DRAFT_1184372</name>
</gene>
<proteinExistence type="predicted"/>
<protein>
    <submittedName>
        <fullName evidence="1">Uncharacterized protein</fullName>
    </submittedName>
</protein>
<organism evidence="1 2">
    <name type="scientific">Hygrophoropsis aurantiaca</name>
    <dbReference type="NCBI Taxonomy" id="72124"/>
    <lineage>
        <taxon>Eukaryota</taxon>
        <taxon>Fungi</taxon>
        <taxon>Dikarya</taxon>
        <taxon>Basidiomycota</taxon>
        <taxon>Agaricomycotina</taxon>
        <taxon>Agaricomycetes</taxon>
        <taxon>Agaricomycetidae</taxon>
        <taxon>Boletales</taxon>
        <taxon>Coniophorineae</taxon>
        <taxon>Hygrophoropsidaceae</taxon>
        <taxon>Hygrophoropsis</taxon>
    </lineage>
</organism>
<sequence>MNTGRCLVRRGITPEKTIVYTAVLVSNHYCTSPHDSWMAIDLPALMWPSVTPPPLIPATYQLTTTLSTAGISNPTIHDLVSRNLGLGEAIINATTISASCGLFNVRDSARNSVGVNINIQNGGVLIFGGGAFPHCIIWRDQIRMRGAVSMEMERYPSSNSDTFVVLSTAIEDSGRQLAGLYRDAGLGSNLGFAPAIVHTLTALLGTPKSTQAAEYDSSAQRANPTPLHVEKANPSTRSVPNRPPTWSNPSMPTFSPHNSQRGYGNNHSIPIPQTVHILLPAPDSAHLLWRRTDVGVSLRGYHSSFCAMASVVEQCAGATNSKTVD</sequence>
<accession>A0ACB7ZR87</accession>
<keyword evidence="2" id="KW-1185">Reference proteome</keyword>
<reference evidence="1" key="1">
    <citation type="journal article" date="2021" name="New Phytol.">
        <title>Evolutionary innovations through gain and loss of genes in the ectomycorrhizal Boletales.</title>
        <authorList>
            <person name="Wu G."/>
            <person name="Miyauchi S."/>
            <person name="Morin E."/>
            <person name="Kuo A."/>
            <person name="Drula E."/>
            <person name="Varga T."/>
            <person name="Kohler A."/>
            <person name="Feng B."/>
            <person name="Cao Y."/>
            <person name="Lipzen A."/>
            <person name="Daum C."/>
            <person name="Hundley H."/>
            <person name="Pangilinan J."/>
            <person name="Johnson J."/>
            <person name="Barry K."/>
            <person name="LaButti K."/>
            <person name="Ng V."/>
            <person name="Ahrendt S."/>
            <person name="Min B."/>
            <person name="Choi I.G."/>
            <person name="Park H."/>
            <person name="Plett J.M."/>
            <person name="Magnuson J."/>
            <person name="Spatafora J.W."/>
            <person name="Nagy L.G."/>
            <person name="Henrissat B."/>
            <person name="Grigoriev I.V."/>
            <person name="Yang Z.L."/>
            <person name="Xu J."/>
            <person name="Martin F.M."/>
        </authorList>
    </citation>
    <scope>NUCLEOTIDE SEQUENCE</scope>
    <source>
        <strain evidence="1">ATCC 28755</strain>
    </source>
</reference>
<dbReference type="Proteomes" id="UP000790377">
    <property type="component" value="Unassembled WGS sequence"/>
</dbReference>
<evidence type="ECO:0000313" key="2">
    <source>
        <dbReference type="Proteomes" id="UP000790377"/>
    </source>
</evidence>
<comment type="caution">
    <text evidence="1">The sequence shown here is derived from an EMBL/GenBank/DDBJ whole genome shotgun (WGS) entry which is preliminary data.</text>
</comment>